<dbReference type="Pfam" id="PF08284">
    <property type="entry name" value="RVP_2"/>
    <property type="match status" value="1"/>
</dbReference>
<sequence>MVMTTAYDSGTSSRRTSELLGSALSKLTSLYANPLISRVTKGVSVDSRHDSGSVMASKPKTMQDAIKFAIELIDQKILSLADRQAENKRKFDDTSRNNQKPTTSFQKKAKGDVPRAYTVRPGEKKVYRGSKSMCPKCNYHHDGQCAPKCTNYKRTGHLAQDYRSQPVAVNNKRALEANQRVLTCFECGAQGHYKRECPKLKNKNQENQVGSGNAVARAYVMGTAGTNPNFNVVTGTFLLNNRYALILLIPSARLFLGGFMSIAFSSLIDIIPTTLDHGYDVELADDKIIWIGSFDVIIGLDWLSKYHDVIVCDEKIVLFLAHMTTKKDKDKSKEKRLEDVPIVQDFPKVFPEDLSETPIIAPTISPSPDYTPASPDYSLASDSESDLSEDLSSDHIPPLPVTSPFLSSYDTHYRHLFLMVDTVPLHAKGPVTHDDPATNEDVWTPFPTIVLFGELRHSTEHLLGTSAGPSRKRRMSPSTSVPALSPVSGALSPVRADLIPSPKRVRDSGYSADVEVGHRETTFERDAIGFHDHISYPSHLYRLMREFRESRDIGVSGLSLAVIALTELACDNPALPRNLIECYASMLFDSGADRSFVSTTFSALLDVTPTTLDTSYAVNCRCLEVLTLSMVWIGLRSITLNRLRREGCSVFYMGNEVLIIEVLVRQWKKVEYHIVHRRPKIFLAHMTTKKDKDKSKEKRLEDVPIVQDFPKVFPEDLSGISPTRQAKFQIDLVPGTLDKQIGRDGSFITRSLARKGSPYYFEKRIVGLTDELRGKMDLLSFQKAFLESNNSIQFGFGKLSAGA</sequence>
<evidence type="ECO:0000313" key="4">
    <source>
        <dbReference type="EMBL" id="GJS85056.1"/>
    </source>
</evidence>
<keyword evidence="4" id="KW-0695">RNA-directed DNA polymerase</keyword>
<name>A0ABQ4Z5M8_9ASTR</name>
<dbReference type="SMART" id="SM00343">
    <property type="entry name" value="ZnF_C2HC"/>
    <property type="match status" value="1"/>
</dbReference>
<keyword evidence="1" id="KW-0862">Zinc</keyword>
<comment type="caution">
    <text evidence="4">The sequence shown here is derived from an EMBL/GenBank/DDBJ whole genome shotgun (WGS) entry which is preliminary data.</text>
</comment>
<accession>A0ABQ4Z5M8</accession>
<dbReference type="InterPro" id="IPR032567">
    <property type="entry name" value="RTL1-rel"/>
</dbReference>
<reference evidence="4" key="2">
    <citation type="submission" date="2022-01" db="EMBL/GenBank/DDBJ databases">
        <authorList>
            <person name="Yamashiro T."/>
            <person name="Shiraishi A."/>
            <person name="Satake H."/>
            <person name="Nakayama K."/>
        </authorList>
    </citation>
    <scope>NUCLEOTIDE SEQUENCE</scope>
</reference>
<dbReference type="PROSITE" id="PS50158">
    <property type="entry name" value="ZF_CCHC"/>
    <property type="match status" value="1"/>
</dbReference>
<dbReference type="PANTHER" id="PTHR15503">
    <property type="entry name" value="LDOC1 RELATED"/>
    <property type="match status" value="1"/>
</dbReference>
<dbReference type="GO" id="GO:0003964">
    <property type="term" value="F:RNA-directed DNA polymerase activity"/>
    <property type="evidence" value="ECO:0007669"/>
    <property type="project" value="UniProtKB-KW"/>
</dbReference>
<evidence type="ECO:0000313" key="5">
    <source>
        <dbReference type="Proteomes" id="UP001151760"/>
    </source>
</evidence>
<keyword evidence="1" id="KW-0863">Zinc-finger</keyword>
<dbReference type="Proteomes" id="UP001151760">
    <property type="component" value="Unassembled WGS sequence"/>
</dbReference>
<evidence type="ECO:0000256" key="1">
    <source>
        <dbReference type="PROSITE-ProRule" id="PRU00047"/>
    </source>
</evidence>
<feature type="region of interest" description="Disordered" evidence="2">
    <location>
        <begin position="361"/>
        <end position="395"/>
    </location>
</feature>
<dbReference type="PANTHER" id="PTHR15503:SF45">
    <property type="entry name" value="RNA-DIRECTED DNA POLYMERASE HOMOLOG"/>
    <property type="match status" value="1"/>
</dbReference>
<evidence type="ECO:0000259" key="3">
    <source>
        <dbReference type="PROSITE" id="PS50158"/>
    </source>
</evidence>
<reference evidence="4" key="1">
    <citation type="journal article" date="2022" name="Int. J. Mol. Sci.">
        <title>Draft Genome of Tanacetum Coccineum: Genomic Comparison of Closely Related Tanacetum-Family Plants.</title>
        <authorList>
            <person name="Yamashiro T."/>
            <person name="Shiraishi A."/>
            <person name="Nakayama K."/>
            <person name="Satake H."/>
        </authorList>
    </citation>
    <scope>NUCLEOTIDE SEQUENCE</scope>
</reference>
<dbReference type="EMBL" id="BQNB010011022">
    <property type="protein sequence ID" value="GJS85056.1"/>
    <property type="molecule type" value="Genomic_DNA"/>
</dbReference>
<organism evidence="4 5">
    <name type="scientific">Tanacetum coccineum</name>
    <dbReference type="NCBI Taxonomy" id="301880"/>
    <lineage>
        <taxon>Eukaryota</taxon>
        <taxon>Viridiplantae</taxon>
        <taxon>Streptophyta</taxon>
        <taxon>Embryophyta</taxon>
        <taxon>Tracheophyta</taxon>
        <taxon>Spermatophyta</taxon>
        <taxon>Magnoliopsida</taxon>
        <taxon>eudicotyledons</taxon>
        <taxon>Gunneridae</taxon>
        <taxon>Pentapetalae</taxon>
        <taxon>asterids</taxon>
        <taxon>campanulids</taxon>
        <taxon>Asterales</taxon>
        <taxon>Asteraceae</taxon>
        <taxon>Asteroideae</taxon>
        <taxon>Anthemideae</taxon>
        <taxon>Anthemidinae</taxon>
        <taxon>Tanacetum</taxon>
    </lineage>
</organism>
<dbReference type="Gene3D" id="4.10.60.10">
    <property type="entry name" value="Zinc finger, CCHC-type"/>
    <property type="match status" value="1"/>
</dbReference>
<dbReference type="SUPFAM" id="SSF57756">
    <property type="entry name" value="Retrovirus zinc finger-like domains"/>
    <property type="match status" value="1"/>
</dbReference>
<protein>
    <submittedName>
        <fullName evidence="4">Reverse transcriptase domain-containing protein</fullName>
    </submittedName>
</protein>
<feature type="compositionally biased region" description="Polar residues" evidence="2">
    <location>
        <begin position="96"/>
        <end position="106"/>
    </location>
</feature>
<keyword evidence="4" id="KW-0548">Nucleotidyltransferase</keyword>
<dbReference type="InterPro" id="IPR001878">
    <property type="entry name" value="Znf_CCHC"/>
</dbReference>
<gene>
    <name evidence="4" type="ORF">Tco_0751597</name>
</gene>
<proteinExistence type="predicted"/>
<keyword evidence="4" id="KW-0808">Transferase</keyword>
<keyword evidence="5" id="KW-1185">Reference proteome</keyword>
<dbReference type="InterPro" id="IPR036875">
    <property type="entry name" value="Znf_CCHC_sf"/>
</dbReference>
<feature type="region of interest" description="Disordered" evidence="2">
    <location>
        <begin position="86"/>
        <end position="113"/>
    </location>
</feature>
<keyword evidence="1" id="KW-0479">Metal-binding</keyword>
<feature type="region of interest" description="Disordered" evidence="2">
    <location>
        <begin position="463"/>
        <end position="486"/>
    </location>
</feature>
<evidence type="ECO:0000256" key="2">
    <source>
        <dbReference type="SAM" id="MobiDB-lite"/>
    </source>
</evidence>
<feature type="domain" description="CCHC-type" evidence="3">
    <location>
        <begin position="184"/>
        <end position="199"/>
    </location>
</feature>
<feature type="compositionally biased region" description="Basic and acidic residues" evidence="2">
    <location>
        <begin position="86"/>
        <end position="95"/>
    </location>
</feature>
<dbReference type="Pfam" id="PF00098">
    <property type="entry name" value="zf-CCHC"/>
    <property type="match status" value="1"/>
</dbReference>